<evidence type="ECO:0000313" key="5">
    <source>
        <dbReference type="EMBL" id="ESP87034.1"/>
    </source>
</evidence>
<proteinExistence type="predicted"/>
<gene>
    <name evidence="5" type="ORF">K933_15982</name>
</gene>
<dbReference type="InterPro" id="IPR000485">
    <property type="entry name" value="AsnC-type_HTH_dom"/>
</dbReference>
<keyword evidence="1" id="KW-0805">Transcription regulation</keyword>
<dbReference type="CDD" id="cd00090">
    <property type="entry name" value="HTH_ARSR"/>
    <property type="match status" value="1"/>
</dbReference>
<dbReference type="Gene3D" id="3.30.70.920">
    <property type="match status" value="1"/>
</dbReference>
<accession>V4HGT5</accession>
<dbReference type="InterPro" id="IPR036390">
    <property type="entry name" value="WH_DNA-bd_sf"/>
</dbReference>
<dbReference type="SUPFAM" id="SSF46785">
    <property type="entry name" value="Winged helix' DNA-binding domain"/>
    <property type="match status" value="1"/>
</dbReference>
<dbReference type="SUPFAM" id="SSF54909">
    <property type="entry name" value="Dimeric alpha+beta barrel"/>
    <property type="match status" value="1"/>
</dbReference>
<keyword evidence="3" id="KW-0804">Transcription</keyword>
<dbReference type="Pfam" id="PF13412">
    <property type="entry name" value="HTH_24"/>
    <property type="match status" value="1"/>
</dbReference>
<dbReference type="SMART" id="SM00344">
    <property type="entry name" value="HTH_ASNC"/>
    <property type="match status" value="1"/>
</dbReference>
<dbReference type="GO" id="GO:0005829">
    <property type="term" value="C:cytosol"/>
    <property type="evidence" value="ECO:0007669"/>
    <property type="project" value="TreeGrafter"/>
</dbReference>
<dbReference type="GO" id="GO:0043200">
    <property type="term" value="P:response to amino acid"/>
    <property type="evidence" value="ECO:0007669"/>
    <property type="project" value="TreeGrafter"/>
</dbReference>
<evidence type="ECO:0000256" key="1">
    <source>
        <dbReference type="ARBA" id="ARBA00023015"/>
    </source>
</evidence>
<evidence type="ECO:0000259" key="4">
    <source>
        <dbReference type="PROSITE" id="PS50956"/>
    </source>
</evidence>
<dbReference type="GO" id="GO:0043565">
    <property type="term" value="F:sequence-specific DNA binding"/>
    <property type="evidence" value="ECO:0007669"/>
    <property type="project" value="InterPro"/>
</dbReference>
<organism evidence="5 6">
    <name type="scientific">Candidatus Halobonum tyrrellensis G22</name>
    <dbReference type="NCBI Taxonomy" id="1324957"/>
    <lineage>
        <taxon>Archaea</taxon>
        <taxon>Methanobacteriati</taxon>
        <taxon>Methanobacteriota</taxon>
        <taxon>Stenosarchaea group</taxon>
        <taxon>Halobacteria</taxon>
        <taxon>Halobacteriales</taxon>
        <taxon>Haloferacaceae</taxon>
        <taxon>Candidatus Halobonum</taxon>
    </lineage>
</organism>
<dbReference type="InterPro" id="IPR036388">
    <property type="entry name" value="WH-like_DNA-bd_sf"/>
</dbReference>
<evidence type="ECO:0000256" key="3">
    <source>
        <dbReference type="ARBA" id="ARBA00023163"/>
    </source>
</evidence>
<sequence>MASDVEFDETDLALLEQVEGDFDVSLETLSDRLELSKSAVHYRLNKLKDSGVITGVTADLDPLAFGLDMVALTEVTVDHTEGYSETVGERLDAVEGVERVYYTMGDVDFVAVVRVQNRDQMNDVIDDIVAIDAVDQTSSRFVLDEIGGDAGVVGNVRDEATDALLDREG</sequence>
<keyword evidence="6" id="KW-1185">Reference proteome</keyword>
<dbReference type="AlphaFoldDB" id="V4HGT5"/>
<dbReference type="InterPro" id="IPR011008">
    <property type="entry name" value="Dimeric_a/b-barrel"/>
</dbReference>
<keyword evidence="2" id="KW-0238">DNA-binding</keyword>
<dbReference type="eggNOG" id="arCOG01580">
    <property type="taxonomic scope" value="Archaea"/>
</dbReference>
<dbReference type="EMBL" id="ASGZ01000064">
    <property type="protein sequence ID" value="ESP87034.1"/>
    <property type="molecule type" value="Genomic_DNA"/>
</dbReference>
<dbReference type="Gene3D" id="1.10.10.10">
    <property type="entry name" value="Winged helix-like DNA-binding domain superfamily/Winged helix DNA-binding domain"/>
    <property type="match status" value="1"/>
</dbReference>
<comment type="caution">
    <text evidence="5">The sequence shown here is derived from an EMBL/GenBank/DDBJ whole genome shotgun (WGS) entry which is preliminary data.</text>
</comment>
<dbReference type="PANTHER" id="PTHR30154">
    <property type="entry name" value="LEUCINE-RESPONSIVE REGULATORY PROTEIN"/>
    <property type="match status" value="1"/>
</dbReference>
<evidence type="ECO:0000313" key="6">
    <source>
        <dbReference type="Proteomes" id="UP000017840"/>
    </source>
</evidence>
<evidence type="ECO:0000256" key="2">
    <source>
        <dbReference type="ARBA" id="ARBA00023125"/>
    </source>
</evidence>
<feature type="domain" description="HTH asnC-type" evidence="4">
    <location>
        <begin position="7"/>
        <end position="68"/>
    </location>
</feature>
<dbReference type="OrthoDB" id="183514at2157"/>
<dbReference type="PANTHER" id="PTHR30154:SF34">
    <property type="entry name" value="TRANSCRIPTIONAL REGULATOR AZLB"/>
    <property type="match status" value="1"/>
</dbReference>
<dbReference type="Pfam" id="PF01037">
    <property type="entry name" value="AsnC_trans_reg"/>
    <property type="match status" value="1"/>
</dbReference>
<dbReference type="STRING" id="1324957.K933_15982"/>
<name>V4HGT5_9EURY</name>
<dbReference type="Proteomes" id="UP000017840">
    <property type="component" value="Unassembled WGS sequence"/>
</dbReference>
<dbReference type="InterPro" id="IPR011991">
    <property type="entry name" value="ArsR-like_HTH"/>
</dbReference>
<reference evidence="5 6" key="1">
    <citation type="journal article" date="2013" name="Genome Announc.">
        <title>Draft Genome Sequence of 'Candidatus Halobonum tyrrellensis' Strain G22, Isolated from the Hypersaline Waters of Lake Tyrrell, Australia.</title>
        <authorList>
            <person name="Ugalde J.A."/>
            <person name="Narasingarao P."/>
            <person name="Kuo S."/>
            <person name="Podell S."/>
            <person name="Allen E.E."/>
        </authorList>
    </citation>
    <scope>NUCLEOTIDE SEQUENCE [LARGE SCALE GENOMIC DNA]</scope>
    <source>
        <strain evidence="5 6">G22</strain>
    </source>
</reference>
<dbReference type="PROSITE" id="PS50956">
    <property type="entry name" value="HTH_ASNC_2"/>
    <property type="match status" value="1"/>
</dbReference>
<dbReference type="InterPro" id="IPR019887">
    <property type="entry name" value="Tscrpt_reg_AsnC/Lrp_C"/>
</dbReference>
<dbReference type="InterPro" id="IPR019888">
    <property type="entry name" value="Tscrpt_reg_AsnC-like"/>
</dbReference>
<protein>
    <submittedName>
        <fullName evidence="5">AsnC family transcriptional regulator</fullName>
    </submittedName>
</protein>